<reference evidence="2" key="1">
    <citation type="journal article" date="2015" name="Nat. Genet.">
        <title>The genome and transcriptome of the zoonotic hookworm Ancylostoma ceylanicum identify infection-specific gene families.</title>
        <authorList>
            <person name="Schwarz E.M."/>
            <person name="Hu Y."/>
            <person name="Antoshechkin I."/>
            <person name="Miller M.M."/>
            <person name="Sternberg P.W."/>
            <person name="Aroian R.V."/>
        </authorList>
    </citation>
    <scope>NUCLEOTIDE SEQUENCE</scope>
    <source>
        <strain evidence="2">HY135</strain>
    </source>
</reference>
<name>A0A016VF63_9BILA</name>
<protein>
    <submittedName>
        <fullName evidence="1">Uncharacterized protein</fullName>
    </submittedName>
</protein>
<dbReference type="AlphaFoldDB" id="A0A016VF63"/>
<proteinExistence type="predicted"/>
<evidence type="ECO:0000313" key="1">
    <source>
        <dbReference type="EMBL" id="EYC25388.1"/>
    </source>
</evidence>
<evidence type="ECO:0000313" key="2">
    <source>
        <dbReference type="Proteomes" id="UP000024635"/>
    </source>
</evidence>
<dbReference type="EMBL" id="JARK01001348">
    <property type="protein sequence ID" value="EYC25388.1"/>
    <property type="molecule type" value="Genomic_DNA"/>
</dbReference>
<accession>A0A016VF63</accession>
<comment type="caution">
    <text evidence="1">The sequence shown here is derived from an EMBL/GenBank/DDBJ whole genome shotgun (WGS) entry which is preliminary data.</text>
</comment>
<organism evidence="1 2">
    <name type="scientific">Ancylostoma ceylanicum</name>
    <dbReference type="NCBI Taxonomy" id="53326"/>
    <lineage>
        <taxon>Eukaryota</taxon>
        <taxon>Metazoa</taxon>
        <taxon>Ecdysozoa</taxon>
        <taxon>Nematoda</taxon>
        <taxon>Chromadorea</taxon>
        <taxon>Rhabditida</taxon>
        <taxon>Rhabditina</taxon>
        <taxon>Rhabditomorpha</taxon>
        <taxon>Strongyloidea</taxon>
        <taxon>Ancylostomatidae</taxon>
        <taxon>Ancylostomatinae</taxon>
        <taxon>Ancylostoma</taxon>
    </lineage>
</organism>
<sequence>MSRSHFALKVGVFDGVFGFQVHHWNQRVEKNWIPLTSQYPERPDTLPSSSVRVGIHSTLFAFPTLSKSGAKHTQHTHEVPINKK</sequence>
<keyword evidence="2" id="KW-1185">Reference proteome</keyword>
<gene>
    <name evidence="1" type="primary">Acey_s0012.g1858</name>
    <name evidence="1" type="ORF">Y032_0012g1858</name>
</gene>
<dbReference type="Proteomes" id="UP000024635">
    <property type="component" value="Unassembled WGS sequence"/>
</dbReference>